<evidence type="ECO:0000259" key="13">
    <source>
        <dbReference type="Pfam" id="PF01292"/>
    </source>
</evidence>
<dbReference type="GO" id="GO:0020037">
    <property type="term" value="F:heme binding"/>
    <property type="evidence" value="ECO:0007669"/>
    <property type="project" value="TreeGrafter"/>
</dbReference>
<gene>
    <name evidence="14" type="ORF">THC_1359</name>
</gene>
<sequence length="232" mass="27534">MKVEPRLYKRVFVWSWALRLFHWTFAFSTAALILTGLYIHNPPVTTTWAEFRPSFLMATLRYYHFIAAYFFMSAVLLRIYLLFFGNKYERAKDFLPVNRENLISFWRSLKFYLYITDEHEWRIGHTVLAGVMYSIIFFSALLMTVTGLYLLYPDVSIIKKLGVFLFGSVQMARFLHYLFHWIFTFFVLVHIYIAIWNDFKAPEAIISGAFSGSKFLPVDVVEKEIKKETPYI</sequence>
<keyword evidence="8" id="KW-0249">Electron transport</keyword>
<dbReference type="OrthoDB" id="9802608at2"/>
<evidence type="ECO:0000256" key="4">
    <source>
        <dbReference type="ARBA" id="ARBA00022475"/>
    </source>
</evidence>
<name>A0A0U4W3Q6_9BACT</name>
<evidence type="ECO:0000256" key="9">
    <source>
        <dbReference type="ARBA" id="ARBA00022989"/>
    </source>
</evidence>
<dbReference type="PANTHER" id="PTHR30485">
    <property type="entry name" value="NI/FE-HYDROGENASE 1 B-TYPE CYTOCHROME SUBUNIT"/>
    <property type="match status" value="1"/>
</dbReference>
<feature type="transmembrane region" description="Helical" evidence="12">
    <location>
        <begin position="174"/>
        <end position="195"/>
    </location>
</feature>
<keyword evidence="9 12" id="KW-1133">Transmembrane helix</keyword>
<evidence type="ECO:0000256" key="5">
    <source>
        <dbReference type="ARBA" id="ARBA00022617"/>
    </source>
</evidence>
<dbReference type="InterPro" id="IPR051542">
    <property type="entry name" value="Hydrogenase_cytochrome"/>
</dbReference>
<keyword evidence="6 12" id="KW-0812">Transmembrane</keyword>
<protein>
    <submittedName>
        <fullName evidence="14">Hydrogenase</fullName>
    </submittedName>
</protein>
<evidence type="ECO:0000256" key="2">
    <source>
        <dbReference type="ARBA" id="ARBA00008622"/>
    </source>
</evidence>
<dbReference type="Pfam" id="PF01292">
    <property type="entry name" value="Ni_hydr_CYTB"/>
    <property type="match status" value="1"/>
</dbReference>
<dbReference type="GO" id="GO:0005886">
    <property type="term" value="C:plasma membrane"/>
    <property type="evidence" value="ECO:0007669"/>
    <property type="project" value="UniProtKB-SubCell"/>
</dbReference>
<evidence type="ECO:0000256" key="8">
    <source>
        <dbReference type="ARBA" id="ARBA00022982"/>
    </source>
</evidence>
<dbReference type="PANTHER" id="PTHR30485:SF0">
    <property type="entry name" value="NI_FE-HYDROGENASE 1 B-TYPE CYTOCHROME SUBUNIT-RELATED"/>
    <property type="match status" value="1"/>
</dbReference>
<dbReference type="GO" id="GO:0005506">
    <property type="term" value="F:iron ion binding"/>
    <property type="evidence" value="ECO:0007669"/>
    <property type="project" value="InterPro"/>
</dbReference>
<accession>A0A0U4W3Q6</accession>
<evidence type="ECO:0000256" key="1">
    <source>
        <dbReference type="ARBA" id="ARBA00004651"/>
    </source>
</evidence>
<evidence type="ECO:0000313" key="14">
    <source>
        <dbReference type="EMBL" id="BAU23725.1"/>
    </source>
</evidence>
<evidence type="ECO:0000256" key="10">
    <source>
        <dbReference type="ARBA" id="ARBA00023004"/>
    </source>
</evidence>
<keyword evidence="4" id="KW-1003">Cell membrane</keyword>
<evidence type="ECO:0000256" key="12">
    <source>
        <dbReference type="SAM" id="Phobius"/>
    </source>
</evidence>
<keyword evidence="10" id="KW-0408">Iron</keyword>
<evidence type="ECO:0000256" key="11">
    <source>
        <dbReference type="ARBA" id="ARBA00023136"/>
    </source>
</evidence>
<dbReference type="GO" id="GO:0009055">
    <property type="term" value="F:electron transfer activity"/>
    <property type="evidence" value="ECO:0007669"/>
    <property type="project" value="InterPro"/>
</dbReference>
<dbReference type="Proteomes" id="UP000068196">
    <property type="component" value="Chromosome"/>
</dbReference>
<dbReference type="EMBL" id="AP014945">
    <property type="protein sequence ID" value="BAU23725.1"/>
    <property type="molecule type" value="Genomic_DNA"/>
</dbReference>
<feature type="transmembrane region" description="Helical" evidence="12">
    <location>
        <begin position="60"/>
        <end position="83"/>
    </location>
</feature>
<evidence type="ECO:0000313" key="15">
    <source>
        <dbReference type="Proteomes" id="UP000068196"/>
    </source>
</evidence>
<keyword evidence="5" id="KW-0349">Heme</keyword>
<organism evidence="14 15">
    <name type="scientific">Caldimicrobium thiodismutans</name>
    <dbReference type="NCBI Taxonomy" id="1653476"/>
    <lineage>
        <taxon>Bacteria</taxon>
        <taxon>Pseudomonadati</taxon>
        <taxon>Thermodesulfobacteriota</taxon>
        <taxon>Thermodesulfobacteria</taxon>
        <taxon>Thermodesulfobacteriales</taxon>
        <taxon>Thermodesulfobacteriaceae</taxon>
        <taxon>Caldimicrobium</taxon>
    </lineage>
</organism>
<feature type="transmembrane region" description="Helical" evidence="12">
    <location>
        <begin position="20"/>
        <end position="40"/>
    </location>
</feature>
<dbReference type="STRING" id="1653476.THC_1359"/>
<keyword evidence="15" id="KW-1185">Reference proteome</keyword>
<feature type="domain" description="Cytochrome b561 bacterial/Ni-hydrogenase" evidence="13">
    <location>
        <begin position="13"/>
        <end position="209"/>
    </location>
</feature>
<comment type="similarity">
    <text evidence="2">Belongs to the HupC/HyaC/HydC family.</text>
</comment>
<dbReference type="GO" id="GO:0022904">
    <property type="term" value="P:respiratory electron transport chain"/>
    <property type="evidence" value="ECO:0007669"/>
    <property type="project" value="InterPro"/>
</dbReference>
<evidence type="ECO:0000256" key="7">
    <source>
        <dbReference type="ARBA" id="ARBA00022723"/>
    </source>
</evidence>
<reference evidence="15" key="2">
    <citation type="journal article" date="2016" name="Int. J. Syst. Evol. Microbiol.">
        <title>Caldimicrobium thiodismutans sp. nov., a sulfur-disproportionating bacterium isolated from a hot spring.</title>
        <authorList>
            <person name="Kojima H."/>
            <person name="Umezawa K."/>
            <person name="Fukui M."/>
        </authorList>
    </citation>
    <scope>NUCLEOTIDE SEQUENCE [LARGE SCALE GENOMIC DNA]</scope>
    <source>
        <strain evidence="15">TF1</strain>
    </source>
</reference>
<dbReference type="NCBIfam" id="TIGR02125">
    <property type="entry name" value="CytB-hydogenase"/>
    <property type="match status" value="1"/>
</dbReference>
<dbReference type="Gene3D" id="1.20.950.20">
    <property type="entry name" value="Transmembrane di-heme cytochromes, Chain C"/>
    <property type="match status" value="1"/>
</dbReference>
<dbReference type="KEGG" id="cthi:THC_1359"/>
<dbReference type="PRINTS" id="PR00161">
    <property type="entry name" value="NIHGNASECYTB"/>
</dbReference>
<dbReference type="AlphaFoldDB" id="A0A0U4W3Q6"/>
<evidence type="ECO:0000256" key="3">
    <source>
        <dbReference type="ARBA" id="ARBA00022448"/>
    </source>
</evidence>
<keyword evidence="3" id="KW-0813">Transport</keyword>
<feature type="transmembrane region" description="Helical" evidence="12">
    <location>
        <begin position="131"/>
        <end position="152"/>
    </location>
</feature>
<keyword evidence="11 12" id="KW-0472">Membrane</keyword>
<evidence type="ECO:0000256" key="6">
    <source>
        <dbReference type="ARBA" id="ARBA00022692"/>
    </source>
</evidence>
<dbReference type="InterPro" id="IPR000516">
    <property type="entry name" value="Ni-dep_Hydgase_cyt-B"/>
</dbReference>
<reference evidence="14 15" key="1">
    <citation type="journal article" date="2016" name="Int. J. Syst. Evol. Microbiol.">
        <title>Caldimicrobium thiodismutans sp. nov., a sulfur-disproportionating bacterium isolated from a hot spring, and emended description of the genus Caldimicrobium.</title>
        <authorList>
            <person name="Kojima H."/>
            <person name="Umezawa K."/>
            <person name="Fukui M."/>
        </authorList>
    </citation>
    <scope>NUCLEOTIDE SEQUENCE [LARGE SCALE GENOMIC DNA]</scope>
    <source>
        <strain evidence="14 15">TF1</strain>
    </source>
</reference>
<proteinExistence type="inferred from homology"/>
<comment type="subcellular location">
    <subcellularLocation>
        <location evidence="1">Cell membrane</location>
        <topology evidence="1">Multi-pass membrane protein</topology>
    </subcellularLocation>
</comment>
<dbReference type="SUPFAM" id="SSF81342">
    <property type="entry name" value="Transmembrane di-heme cytochromes"/>
    <property type="match status" value="1"/>
</dbReference>
<dbReference type="RefSeq" id="WP_068515195.1">
    <property type="nucleotide sequence ID" value="NZ_AP014945.1"/>
</dbReference>
<dbReference type="InterPro" id="IPR011577">
    <property type="entry name" value="Cyt_b561_bac/Ni-Hgenase"/>
</dbReference>
<keyword evidence="7" id="KW-0479">Metal-binding</keyword>
<dbReference type="InterPro" id="IPR016174">
    <property type="entry name" value="Di-haem_cyt_TM"/>
</dbReference>